<dbReference type="Pfam" id="PF14244">
    <property type="entry name" value="Retrotran_gag_3"/>
    <property type="match status" value="1"/>
</dbReference>
<evidence type="ECO:0000259" key="1">
    <source>
        <dbReference type="Pfam" id="PF14244"/>
    </source>
</evidence>
<dbReference type="OrthoDB" id="1737256at2759"/>
<gene>
    <name evidence="2" type="ORF">G2W53_004702</name>
</gene>
<proteinExistence type="predicted"/>
<keyword evidence="3" id="KW-1185">Reference proteome</keyword>
<evidence type="ECO:0000313" key="2">
    <source>
        <dbReference type="EMBL" id="KAF7842404.1"/>
    </source>
</evidence>
<protein>
    <recommendedName>
        <fullName evidence="1">Retrotransposon Copia-like N-terminal domain-containing protein</fullName>
    </recommendedName>
</protein>
<reference evidence="2" key="1">
    <citation type="submission" date="2020-09" db="EMBL/GenBank/DDBJ databases">
        <title>Genome-Enabled Discovery of Anthraquinone Biosynthesis in Senna tora.</title>
        <authorList>
            <person name="Kang S.-H."/>
            <person name="Pandey R.P."/>
            <person name="Lee C.-M."/>
            <person name="Sim J.-S."/>
            <person name="Jeong J.-T."/>
            <person name="Choi B.-S."/>
            <person name="Jung M."/>
            <person name="Ginzburg D."/>
            <person name="Zhao K."/>
            <person name="Won S.Y."/>
            <person name="Oh T.-J."/>
            <person name="Yu Y."/>
            <person name="Kim N.-H."/>
            <person name="Lee O.R."/>
            <person name="Lee T.-H."/>
            <person name="Bashyal P."/>
            <person name="Kim T.-S."/>
            <person name="Lee W.-H."/>
            <person name="Kawkins C."/>
            <person name="Kim C.-K."/>
            <person name="Kim J.S."/>
            <person name="Ahn B.O."/>
            <person name="Rhee S.Y."/>
            <person name="Sohng J.K."/>
        </authorList>
    </citation>
    <scope>NUCLEOTIDE SEQUENCE</scope>
    <source>
        <tissue evidence="2">Leaf</tissue>
    </source>
</reference>
<feature type="domain" description="Retrotransposon Copia-like N-terminal" evidence="1">
    <location>
        <begin position="1"/>
        <end position="41"/>
    </location>
</feature>
<comment type="caution">
    <text evidence="2">The sequence shown here is derived from an EMBL/GenBank/DDBJ whole genome shotgun (WGS) entry which is preliminary data.</text>
</comment>
<dbReference type="AlphaFoldDB" id="A0A834XDM3"/>
<dbReference type="PANTHER" id="PTHR37610">
    <property type="entry name" value="CCHC-TYPE DOMAIN-CONTAINING PROTEIN"/>
    <property type="match status" value="1"/>
</dbReference>
<evidence type="ECO:0000313" key="3">
    <source>
        <dbReference type="Proteomes" id="UP000634136"/>
    </source>
</evidence>
<accession>A0A834XDM3</accession>
<dbReference type="PANTHER" id="PTHR37610:SF40">
    <property type="entry name" value="OS01G0909600 PROTEIN"/>
    <property type="match status" value="1"/>
</dbReference>
<dbReference type="InterPro" id="IPR029472">
    <property type="entry name" value="Copia-like_N"/>
</dbReference>
<dbReference type="EMBL" id="JAAIUW010000002">
    <property type="protein sequence ID" value="KAF7842404.1"/>
    <property type="molecule type" value="Genomic_DNA"/>
</dbReference>
<sequence>MTLVTTTLNGRNYLSWSIVVKTALKAKEKIEFIDKSIEAPEDTIQYRKWKCADSMIKSWIMNSISKDFVDTFFYCLTAKALWDILEKRFGSSSEVTTGHETSTKGDLTSMVNCLYKEVQRLGKRKGTVGKEEQDQNSRHVLAKGVAVENLYYLDFGSTFACNEKQCSK</sequence>
<organism evidence="2 3">
    <name type="scientific">Senna tora</name>
    <dbReference type="NCBI Taxonomy" id="362788"/>
    <lineage>
        <taxon>Eukaryota</taxon>
        <taxon>Viridiplantae</taxon>
        <taxon>Streptophyta</taxon>
        <taxon>Embryophyta</taxon>
        <taxon>Tracheophyta</taxon>
        <taxon>Spermatophyta</taxon>
        <taxon>Magnoliopsida</taxon>
        <taxon>eudicotyledons</taxon>
        <taxon>Gunneridae</taxon>
        <taxon>Pentapetalae</taxon>
        <taxon>rosids</taxon>
        <taxon>fabids</taxon>
        <taxon>Fabales</taxon>
        <taxon>Fabaceae</taxon>
        <taxon>Caesalpinioideae</taxon>
        <taxon>Cassia clade</taxon>
        <taxon>Senna</taxon>
    </lineage>
</organism>
<dbReference type="Proteomes" id="UP000634136">
    <property type="component" value="Unassembled WGS sequence"/>
</dbReference>
<name>A0A834XDM3_9FABA</name>